<comment type="caution">
    <text evidence="9">The sequence shown here is derived from an EMBL/GenBank/DDBJ whole genome shotgun (WGS) entry which is preliminary data.</text>
</comment>
<evidence type="ECO:0000256" key="4">
    <source>
        <dbReference type="ARBA" id="ARBA00022475"/>
    </source>
</evidence>
<keyword evidence="3" id="KW-0813">Transport</keyword>
<evidence type="ECO:0000256" key="7">
    <source>
        <dbReference type="ARBA" id="ARBA00023136"/>
    </source>
</evidence>
<feature type="transmembrane region" description="Helical" evidence="8">
    <location>
        <begin position="222"/>
        <end position="241"/>
    </location>
</feature>
<sequence>MAELAFLIVAGFLSGVVGYVTGIASLVSYPALLIAGLPPLTANMTNTVALIPVGVGSTAQARNSLTFDRRLGLWCVAAAVGGVLGSVLLLLTPAGAFEAIVPYLVATAALAVLGQPLIRRIAGHRDAPRIFVAGIVVIGVYGGYFGAGAGIIFTAFALILTAQPLGQATLIKSVLLCASNAVAALGFAIFGDVDWSSAAAMGLGCLAGGWIGPPVVNRLPVAVLRVAIALAGFGLAAWLGLR</sequence>
<proteinExistence type="inferred from homology"/>
<dbReference type="InterPro" id="IPR052017">
    <property type="entry name" value="TSUP"/>
</dbReference>
<evidence type="ECO:0000256" key="5">
    <source>
        <dbReference type="ARBA" id="ARBA00022692"/>
    </source>
</evidence>
<feature type="transmembrane region" description="Helical" evidence="8">
    <location>
        <begin position="170"/>
        <end position="191"/>
    </location>
</feature>
<feature type="transmembrane region" description="Helical" evidence="8">
    <location>
        <begin position="130"/>
        <end position="158"/>
    </location>
</feature>
<feature type="transmembrane region" description="Helical" evidence="8">
    <location>
        <begin position="100"/>
        <end position="118"/>
    </location>
</feature>
<feature type="transmembrane region" description="Helical" evidence="8">
    <location>
        <begin position="198"/>
        <end position="216"/>
    </location>
</feature>
<evidence type="ECO:0000256" key="2">
    <source>
        <dbReference type="ARBA" id="ARBA00009142"/>
    </source>
</evidence>
<dbReference type="AlphaFoldDB" id="A0A2G3PS51"/>
<comment type="subcellular location">
    <subcellularLocation>
        <location evidence="1 8">Cell membrane</location>
        <topology evidence="1 8">Multi-pass membrane protein</topology>
    </subcellularLocation>
</comment>
<dbReference type="GO" id="GO:0005886">
    <property type="term" value="C:plasma membrane"/>
    <property type="evidence" value="ECO:0007669"/>
    <property type="project" value="UniProtKB-SubCell"/>
</dbReference>
<comment type="similarity">
    <text evidence="2 8">Belongs to the 4-toluene sulfonate uptake permease (TSUP) (TC 2.A.102) family.</text>
</comment>
<evidence type="ECO:0000313" key="10">
    <source>
        <dbReference type="Proteomes" id="UP000225108"/>
    </source>
</evidence>
<evidence type="ECO:0000313" key="9">
    <source>
        <dbReference type="EMBL" id="PHV68591.1"/>
    </source>
</evidence>
<organism evidence="9 10">
    <name type="scientific">Williamsia marianensis</name>
    <dbReference type="NCBI Taxonomy" id="85044"/>
    <lineage>
        <taxon>Bacteria</taxon>
        <taxon>Bacillati</taxon>
        <taxon>Actinomycetota</taxon>
        <taxon>Actinomycetes</taxon>
        <taxon>Mycobacteriales</taxon>
        <taxon>Nocardiaceae</taxon>
        <taxon>Williamsia</taxon>
    </lineage>
</organism>
<evidence type="ECO:0000256" key="6">
    <source>
        <dbReference type="ARBA" id="ARBA00022989"/>
    </source>
</evidence>
<dbReference type="PANTHER" id="PTHR30269">
    <property type="entry name" value="TRANSMEMBRANE PROTEIN YFCA"/>
    <property type="match status" value="1"/>
</dbReference>
<evidence type="ECO:0000256" key="3">
    <source>
        <dbReference type="ARBA" id="ARBA00022448"/>
    </source>
</evidence>
<name>A0A2G3PS51_WILMA</name>
<dbReference type="EMBL" id="PEBD01000004">
    <property type="protein sequence ID" value="PHV68591.1"/>
    <property type="molecule type" value="Genomic_DNA"/>
</dbReference>
<reference evidence="9 10" key="1">
    <citation type="submission" date="2017-10" db="EMBL/GenBank/DDBJ databases">
        <title>The draft genome sequence of Williamsia sp. BULT 1.1 isolated from the semi-arid grassland soils from South Africa.</title>
        <authorList>
            <person name="Kabwe M.H."/>
            <person name="Govender N."/>
            <person name="Mutseka Lunga P."/>
            <person name="Vikram S."/>
            <person name="Makhalanyane T.P."/>
        </authorList>
    </citation>
    <scope>NUCLEOTIDE SEQUENCE [LARGE SCALE GENOMIC DNA]</scope>
    <source>
        <strain evidence="9 10">BULT 1.1</strain>
    </source>
</reference>
<protein>
    <recommendedName>
        <fullName evidence="8">Probable membrane transporter protein</fullName>
    </recommendedName>
</protein>
<dbReference type="PANTHER" id="PTHR30269:SF0">
    <property type="entry name" value="MEMBRANE TRANSPORTER PROTEIN YFCA-RELATED"/>
    <property type="match status" value="1"/>
</dbReference>
<keyword evidence="5 8" id="KW-0812">Transmembrane</keyword>
<dbReference type="Proteomes" id="UP000225108">
    <property type="component" value="Unassembled WGS sequence"/>
</dbReference>
<gene>
    <name evidence="9" type="ORF">CSW57_05205</name>
</gene>
<keyword evidence="4 8" id="KW-1003">Cell membrane</keyword>
<accession>A0A2G3PS51</accession>
<feature type="transmembrane region" description="Helical" evidence="8">
    <location>
        <begin position="42"/>
        <end position="59"/>
    </location>
</feature>
<dbReference type="Pfam" id="PF01925">
    <property type="entry name" value="TauE"/>
    <property type="match status" value="1"/>
</dbReference>
<feature type="transmembrane region" description="Helical" evidence="8">
    <location>
        <begin position="71"/>
        <end position="94"/>
    </location>
</feature>
<keyword evidence="6 8" id="KW-1133">Transmembrane helix</keyword>
<evidence type="ECO:0000256" key="8">
    <source>
        <dbReference type="RuleBase" id="RU363041"/>
    </source>
</evidence>
<dbReference type="InterPro" id="IPR002781">
    <property type="entry name" value="TM_pro_TauE-like"/>
</dbReference>
<evidence type="ECO:0000256" key="1">
    <source>
        <dbReference type="ARBA" id="ARBA00004651"/>
    </source>
</evidence>
<dbReference type="RefSeq" id="WP_099381712.1">
    <property type="nucleotide sequence ID" value="NZ_PEBD01000004.1"/>
</dbReference>
<keyword evidence="7 8" id="KW-0472">Membrane</keyword>